<dbReference type="Proteomes" id="UP001253637">
    <property type="component" value="Segment"/>
</dbReference>
<evidence type="ECO:0000313" key="2">
    <source>
        <dbReference type="EMBL" id="BCU02772.1"/>
    </source>
</evidence>
<proteinExistence type="predicted"/>
<protein>
    <submittedName>
        <fullName evidence="2">Uncharacterized protein</fullName>
    </submittedName>
</protein>
<accession>A0A811BPT5</accession>
<reference evidence="2" key="1">
    <citation type="submission" date="2021-04" db="EMBL/GenBank/DDBJ databases">
        <title>Draft Genome Sequence of Pandoravirus japonicus, Isolated from the Sabaishi River of Niigata, Japan.</title>
        <authorList>
            <person name="Hosokawa N."/>
            <person name="Takahashi H."/>
            <person name="Aoki K."/>
            <person name="Takemura M."/>
        </authorList>
    </citation>
    <scope>NUCLEOTIDE SEQUENCE</scope>
</reference>
<feature type="region of interest" description="Disordered" evidence="1">
    <location>
        <begin position="45"/>
        <end position="88"/>
    </location>
</feature>
<evidence type="ECO:0000256" key="1">
    <source>
        <dbReference type="SAM" id="MobiDB-lite"/>
    </source>
</evidence>
<dbReference type="EMBL" id="LC625835">
    <property type="protein sequence ID" value="BCU02772.1"/>
    <property type="molecule type" value="Genomic_DNA"/>
</dbReference>
<name>A0A811BPT5_9VIRU</name>
<evidence type="ECO:0000313" key="3">
    <source>
        <dbReference type="Proteomes" id="UP001253637"/>
    </source>
</evidence>
<sequence length="88" mass="10048">MIKKPKGKSVRRLQRVVGQSWFFRLSSGRGGCRRMSFPLCLVKQAAKKSQSKESHRPPQRTRSPSAPSIACLRPRGKKNCLKERAKNR</sequence>
<organism evidence="2 3">
    <name type="scientific">Pandoravirus japonicus</name>
    <dbReference type="NCBI Taxonomy" id="2823154"/>
    <lineage>
        <taxon>Viruses</taxon>
        <taxon>Pandoravirus</taxon>
    </lineage>
</organism>